<dbReference type="RefSeq" id="WP_314197159.1">
    <property type="nucleotide sequence ID" value="NZ_JAVTLL010000001.1"/>
</dbReference>
<dbReference type="EMBL" id="JAVTLL010000001">
    <property type="protein sequence ID" value="MDT7839416.1"/>
    <property type="molecule type" value="Genomic_DNA"/>
</dbReference>
<feature type="transmembrane region" description="Helical" evidence="1">
    <location>
        <begin position="72"/>
        <end position="92"/>
    </location>
</feature>
<gene>
    <name evidence="2" type="ORF">RQC66_01590</name>
</gene>
<name>A0ABU3LJK4_9ACTN</name>
<keyword evidence="1" id="KW-0472">Membrane</keyword>
<reference evidence="3" key="1">
    <citation type="submission" date="2023-07" db="EMBL/GenBank/DDBJ databases">
        <title>Draft genome sequence of the endophytic actinobacterium Streptomyces justiciae WPN32, a potential antibiotic producer.</title>
        <authorList>
            <person name="Yasawong M."/>
            <person name="Pana W."/>
            <person name="Ganta P."/>
            <person name="Santapan N."/>
            <person name="Songngamsuk T."/>
            <person name="Phatcharaharikarn M."/>
            <person name="Kerdtoob S."/>
            <person name="Nantapong N."/>
        </authorList>
    </citation>
    <scope>NUCLEOTIDE SEQUENCE [LARGE SCALE GENOMIC DNA]</scope>
    <source>
        <strain evidence="3">WPN32</strain>
    </source>
</reference>
<accession>A0ABU3LJK4</accession>
<proteinExistence type="predicted"/>
<comment type="caution">
    <text evidence="2">The sequence shown here is derived from an EMBL/GenBank/DDBJ whole genome shotgun (WGS) entry which is preliminary data.</text>
</comment>
<protein>
    <recommendedName>
        <fullName evidence="4">Integral membrane protein</fullName>
    </recommendedName>
</protein>
<evidence type="ECO:0008006" key="4">
    <source>
        <dbReference type="Google" id="ProtNLM"/>
    </source>
</evidence>
<keyword evidence="1" id="KW-1133">Transmembrane helix</keyword>
<sequence length="142" mass="14152">MHSPLAALKKFVADLLLWSLFAGGLAASAGAGVVLDGTRKDVATVVGTVVALIAGSRIAKKPRIKAFLSRPGTLWFLFLFNGGAAAAMYVTMDGVKGIIGAAMMGLVSLGAAGGLVSGRRKKEEAAGAAPAAEAGAVVSGRV</sequence>
<organism evidence="2 3">
    <name type="scientific">Streptomyces justiciae</name>
    <dbReference type="NCBI Taxonomy" id="2780140"/>
    <lineage>
        <taxon>Bacteria</taxon>
        <taxon>Bacillati</taxon>
        <taxon>Actinomycetota</taxon>
        <taxon>Actinomycetes</taxon>
        <taxon>Kitasatosporales</taxon>
        <taxon>Streptomycetaceae</taxon>
        <taxon>Streptomyces</taxon>
    </lineage>
</organism>
<feature type="transmembrane region" description="Helical" evidence="1">
    <location>
        <begin position="98"/>
        <end position="116"/>
    </location>
</feature>
<keyword evidence="1" id="KW-0812">Transmembrane</keyword>
<dbReference type="Proteomes" id="UP001257948">
    <property type="component" value="Unassembled WGS sequence"/>
</dbReference>
<keyword evidence="3" id="KW-1185">Reference proteome</keyword>
<evidence type="ECO:0000256" key="1">
    <source>
        <dbReference type="SAM" id="Phobius"/>
    </source>
</evidence>
<evidence type="ECO:0000313" key="2">
    <source>
        <dbReference type="EMBL" id="MDT7839416.1"/>
    </source>
</evidence>
<evidence type="ECO:0000313" key="3">
    <source>
        <dbReference type="Proteomes" id="UP001257948"/>
    </source>
</evidence>